<keyword evidence="3" id="KW-1185">Reference proteome</keyword>
<reference evidence="3" key="1">
    <citation type="journal article" date="2022" name="Int. J. Syst. Evol. Microbiol.">
        <title>Anaeromyxobacter oryzae sp. nov., Anaeromyxobacter diazotrophicus sp. nov. and Anaeromyxobacter paludicola sp. nov., isolated from paddy soils.</title>
        <authorList>
            <person name="Itoh H."/>
            <person name="Xu Z."/>
            <person name="Mise K."/>
            <person name="Masuda Y."/>
            <person name="Ushijima N."/>
            <person name="Hayakawa C."/>
            <person name="Shiratori Y."/>
            <person name="Senoo K."/>
        </authorList>
    </citation>
    <scope>NUCLEOTIDE SEQUENCE [LARGE SCALE GENOMIC DNA]</scope>
    <source>
        <strain evidence="3">Red630</strain>
    </source>
</reference>
<organism evidence="2 3">
    <name type="scientific">Anaeromyxobacter paludicola</name>
    <dbReference type="NCBI Taxonomy" id="2918171"/>
    <lineage>
        <taxon>Bacteria</taxon>
        <taxon>Pseudomonadati</taxon>
        <taxon>Myxococcota</taxon>
        <taxon>Myxococcia</taxon>
        <taxon>Myxococcales</taxon>
        <taxon>Cystobacterineae</taxon>
        <taxon>Anaeromyxobacteraceae</taxon>
        <taxon>Anaeromyxobacter</taxon>
    </lineage>
</organism>
<gene>
    <name evidence="2" type="ORF">AMPC_29820</name>
</gene>
<proteinExistence type="predicted"/>
<protein>
    <submittedName>
        <fullName evidence="2">Uncharacterized protein</fullName>
    </submittedName>
</protein>
<feature type="coiled-coil region" evidence="1">
    <location>
        <begin position="14"/>
        <end position="51"/>
    </location>
</feature>
<evidence type="ECO:0000256" key="1">
    <source>
        <dbReference type="SAM" id="Coils"/>
    </source>
</evidence>
<accession>A0ABN6NCM3</accession>
<evidence type="ECO:0000313" key="2">
    <source>
        <dbReference type="EMBL" id="BDG09869.1"/>
    </source>
</evidence>
<evidence type="ECO:0000313" key="3">
    <source>
        <dbReference type="Proteomes" id="UP001162734"/>
    </source>
</evidence>
<keyword evidence="1" id="KW-0175">Coiled coil</keyword>
<name>A0ABN6NCM3_9BACT</name>
<dbReference type="Proteomes" id="UP001162734">
    <property type="component" value="Chromosome"/>
</dbReference>
<dbReference type="EMBL" id="AP025592">
    <property type="protein sequence ID" value="BDG09869.1"/>
    <property type="molecule type" value="Genomic_DNA"/>
</dbReference>
<sequence length="104" mass="11930">MTLVDQIRRLTPNQQKALRAIDREEQNAVALENLEDEHIAAEEAYLRRKDRLLGREVAGVYVEIEAARAALATASRKRQERFEARRLAVLHMQERPGAAQLELI</sequence>
<dbReference type="RefSeq" id="WP_248342270.1">
    <property type="nucleotide sequence ID" value="NZ_AP025592.1"/>
</dbReference>